<dbReference type="Gene3D" id="3.30.460.10">
    <property type="entry name" value="Beta Polymerase, domain 2"/>
    <property type="match status" value="1"/>
</dbReference>
<name>A0A6A6K316_HEVBR</name>
<keyword evidence="4" id="KW-0472">Membrane</keyword>
<evidence type="ECO:0000259" key="5">
    <source>
        <dbReference type="Pfam" id="PF01743"/>
    </source>
</evidence>
<dbReference type="GO" id="GO:0016779">
    <property type="term" value="F:nucleotidyltransferase activity"/>
    <property type="evidence" value="ECO:0007669"/>
    <property type="project" value="InterPro"/>
</dbReference>
<proteinExistence type="inferred from homology"/>
<keyword evidence="7" id="KW-1185">Reference proteome</keyword>
<evidence type="ECO:0000313" key="6">
    <source>
        <dbReference type="EMBL" id="KAF2282446.1"/>
    </source>
</evidence>
<keyword evidence="4" id="KW-1133">Transmembrane helix</keyword>
<dbReference type="Proteomes" id="UP000467840">
    <property type="component" value="Unassembled WGS sequence"/>
</dbReference>
<dbReference type="AlphaFoldDB" id="A0A6A6K316"/>
<comment type="caution">
    <text evidence="6">The sequence shown here is derived from an EMBL/GenBank/DDBJ whole genome shotgun (WGS) entry which is preliminary data.</text>
</comment>
<reference evidence="6 7" key="1">
    <citation type="journal article" date="2020" name="Mol. Plant">
        <title>The Chromosome-Based Rubber Tree Genome Provides New Insights into Spurge Genome Evolution and Rubber Biosynthesis.</title>
        <authorList>
            <person name="Liu J."/>
            <person name="Shi C."/>
            <person name="Shi C.C."/>
            <person name="Li W."/>
            <person name="Zhang Q.J."/>
            <person name="Zhang Y."/>
            <person name="Li K."/>
            <person name="Lu H.F."/>
            <person name="Shi C."/>
            <person name="Zhu S.T."/>
            <person name="Xiao Z.Y."/>
            <person name="Nan H."/>
            <person name="Yue Y."/>
            <person name="Zhu X.G."/>
            <person name="Wu Y."/>
            <person name="Hong X.N."/>
            <person name="Fan G.Y."/>
            <person name="Tong Y."/>
            <person name="Zhang D."/>
            <person name="Mao C.L."/>
            <person name="Liu Y.L."/>
            <person name="Hao S.J."/>
            <person name="Liu W.Q."/>
            <person name="Lv M.Q."/>
            <person name="Zhang H.B."/>
            <person name="Liu Y."/>
            <person name="Hu-Tang G.R."/>
            <person name="Wang J.P."/>
            <person name="Wang J.H."/>
            <person name="Sun Y.H."/>
            <person name="Ni S.B."/>
            <person name="Chen W.B."/>
            <person name="Zhang X.C."/>
            <person name="Jiao Y.N."/>
            <person name="Eichler E.E."/>
            <person name="Li G.H."/>
            <person name="Liu X."/>
            <person name="Gao L.Z."/>
        </authorList>
    </citation>
    <scope>NUCLEOTIDE SEQUENCE [LARGE SCALE GENOMIC DNA]</scope>
    <source>
        <strain evidence="7">cv. GT1</strain>
        <tissue evidence="6">Leaf</tissue>
    </source>
</reference>
<sequence length="256" mass="29200">MKQKNLHEVANLIRALLPVHGYIAGGAVRDSLFGVQPKDIDFVVPANESWDEQDVFSIMTRVSEGFAKSGYASQVYQAYGEENLDYENSGTDFAEMFLGCMKVQLEGMDIDILFSRYPQIDEHVEHHDCNINQVWLDEDGNYCRASNITEPLRFIRDVGEERKQYMIQKYKNLQVIVKGLIADAREKAGMSMRRVMFERIPRIAITLALLVGVAMLPGFLWAKVTLIALLFATSLLLARQEFYRNRLLAGAYSLKF</sequence>
<evidence type="ECO:0000256" key="4">
    <source>
        <dbReference type="SAM" id="Phobius"/>
    </source>
</evidence>
<feature type="transmembrane region" description="Helical" evidence="4">
    <location>
        <begin position="195"/>
        <end position="214"/>
    </location>
</feature>
<protein>
    <recommendedName>
        <fullName evidence="5">Poly A polymerase head domain-containing protein</fullName>
    </recommendedName>
</protein>
<evidence type="ECO:0000313" key="7">
    <source>
        <dbReference type="Proteomes" id="UP000467840"/>
    </source>
</evidence>
<dbReference type="GO" id="GO:0001680">
    <property type="term" value="P:tRNA 3'-terminal CCA addition"/>
    <property type="evidence" value="ECO:0007669"/>
    <property type="project" value="UniProtKB-ARBA"/>
</dbReference>
<keyword evidence="2 3" id="KW-0808">Transferase</keyword>
<keyword evidence="3" id="KW-0694">RNA-binding</keyword>
<dbReference type="InterPro" id="IPR002646">
    <property type="entry name" value="PolA_pol_head_dom"/>
</dbReference>
<accession>A0A6A6K316</accession>
<feature type="domain" description="Poly A polymerase head" evidence="5">
    <location>
        <begin position="22"/>
        <end position="48"/>
    </location>
</feature>
<dbReference type="EMBL" id="JAAGAX010000205">
    <property type="protein sequence ID" value="KAF2282446.1"/>
    <property type="molecule type" value="Genomic_DNA"/>
</dbReference>
<dbReference type="Pfam" id="PF01743">
    <property type="entry name" value="PolyA_pol"/>
    <property type="match status" value="1"/>
</dbReference>
<dbReference type="SUPFAM" id="SSF81301">
    <property type="entry name" value="Nucleotidyltransferase"/>
    <property type="match status" value="1"/>
</dbReference>
<comment type="similarity">
    <text evidence="1 3">Belongs to the tRNA nucleotidyltransferase/poly(A) polymerase family.</text>
</comment>
<gene>
    <name evidence="6" type="ORF">GH714_043917</name>
</gene>
<evidence type="ECO:0000256" key="3">
    <source>
        <dbReference type="RuleBase" id="RU003953"/>
    </source>
</evidence>
<evidence type="ECO:0000256" key="1">
    <source>
        <dbReference type="ARBA" id="ARBA00007265"/>
    </source>
</evidence>
<dbReference type="InterPro" id="IPR043519">
    <property type="entry name" value="NT_sf"/>
</dbReference>
<keyword evidence="4" id="KW-0812">Transmembrane</keyword>
<dbReference type="GO" id="GO:0003723">
    <property type="term" value="F:RNA binding"/>
    <property type="evidence" value="ECO:0007669"/>
    <property type="project" value="UniProtKB-KW"/>
</dbReference>
<evidence type="ECO:0000256" key="2">
    <source>
        <dbReference type="ARBA" id="ARBA00022679"/>
    </source>
</evidence>
<organism evidence="6 7">
    <name type="scientific">Hevea brasiliensis</name>
    <name type="common">Para rubber tree</name>
    <name type="synonym">Siphonia brasiliensis</name>
    <dbReference type="NCBI Taxonomy" id="3981"/>
    <lineage>
        <taxon>Eukaryota</taxon>
        <taxon>Viridiplantae</taxon>
        <taxon>Streptophyta</taxon>
        <taxon>Embryophyta</taxon>
        <taxon>Tracheophyta</taxon>
        <taxon>Spermatophyta</taxon>
        <taxon>Magnoliopsida</taxon>
        <taxon>eudicotyledons</taxon>
        <taxon>Gunneridae</taxon>
        <taxon>Pentapetalae</taxon>
        <taxon>rosids</taxon>
        <taxon>fabids</taxon>
        <taxon>Malpighiales</taxon>
        <taxon>Euphorbiaceae</taxon>
        <taxon>Crotonoideae</taxon>
        <taxon>Micrandreae</taxon>
        <taxon>Hevea</taxon>
    </lineage>
</organism>